<dbReference type="RefSeq" id="WP_092723123.1">
    <property type="nucleotide sequence ID" value="NZ_FNNO01000004.1"/>
</dbReference>
<sequence>MKQNQLNIHALEGFSELDRDELKTVNGGSFWGDLAYAAGATARCIWEFARTASEFQASLPPSLKK</sequence>
<dbReference type="Pfam" id="PF03047">
    <property type="entry name" value="ComC"/>
    <property type="match status" value="1"/>
</dbReference>
<proteinExistence type="inferred from homology"/>
<gene>
    <name evidence="6" type="ORF">SAMN05444410_104117</name>
</gene>
<keyword evidence="3" id="KW-0964">Secreted</keyword>
<evidence type="ECO:0000313" key="6">
    <source>
        <dbReference type="EMBL" id="SDW61827.1"/>
    </source>
</evidence>
<evidence type="ECO:0000256" key="5">
    <source>
        <dbReference type="ARBA" id="ARBA00023287"/>
    </source>
</evidence>
<comment type="caution">
    <text evidence="6">The sequence shown here is derived from an EMBL/GenBank/DDBJ whole genome shotgun (WGS) entry which is preliminary data.</text>
</comment>
<evidence type="ECO:0000313" key="7">
    <source>
        <dbReference type="Proteomes" id="UP000198711"/>
    </source>
</evidence>
<evidence type="ECO:0000256" key="3">
    <source>
        <dbReference type="ARBA" id="ARBA00022525"/>
    </source>
</evidence>
<evidence type="ECO:0000256" key="4">
    <source>
        <dbReference type="ARBA" id="ARBA00023044"/>
    </source>
</evidence>
<dbReference type="AlphaFoldDB" id="A0A8X8IF67"/>
<reference evidence="6 7" key="1">
    <citation type="submission" date="2016-10" db="EMBL/GenBank/DDBJ databases">
        <authorList>
            <person name="Varghese N."/>
            <person name="Submissions S."/>
        </authorList>
    </citation>
    <scope>NUCLEOTIDE SEQUENCE [LARGE SCALE GENOMIC DNA]</scope>
    <source>
        <strain evidence="6 7">DSM 25353</strain>
    </source>
</reference>
<organism evidence="6 7">
    <name type="scientific">Hydrobacter penzbergensis</name>
    <dbReference type="NCBI Taxonomy" id="1235997"/>
    <lineage>
        <taxon>Bacteria</taxon>
        <taxon>Pseudomonadati</taxon>
        <taxon>Bacteroidota</taxon>
        <taxon>Chitinophagia</taxon>
        <taxon>Chitinophagales</taxon>
        <taxon>Chitinophagaceae</taxon>
        <taxon>Hydrobacter</taxon>
    </lineage>
</organism>
<evidence type="ECO:0000256" key="1">
    <source>
        <dbReference type="ARBA" id="ARBA00002667"/>
    </source>
</evidence>
<dbReference type="GO" id="GO:0005186">
    <property type="term" value="F:pheromone activity"/>
    <property type="evidence" value="ECO:0007669"/>
    <property type="project" value="InterPro"/>
</dbReference>
<keyword evidence="7" id="KW-1185">Reference proteome</keyword>
<comment type="similarity">
    <text evidence="2">Belongs to the ComC family.</text>
</comment>
<keyword evidence="5" id="KW-0178">Competence</keyword>
<accession>A0A8X8IF67</accession>
<keyword evidence="4" id="KW-0588">Pheromone</keyword>
<name>A0A8X8IF67_9BACT</name>
<dbReference type="InterPro" id="IPR004288">
    <property type="entry name" value="Competence_ComC"/>
</dbReference>
<comment type="function">
    <text evidence="1">Acts as a pheromone, induces cells to develop competence for genetic transformation.</text>
</comment>
<evidence type="ECO:0000256" key="2">
    <source>
        <dbReference type="ARBA" id="ARBA00009039"/>
    </source>
</evidence>
<protein>
    <submittedName>
        <fullName evidence="6">COMC family protein</fullName>
    </submittedName>
</protein>
<dbReference type="Proteomes" id="UP000198711">
    <property type="component" value="Unassembled WGS sequence"/>
</dbReference>
<dbReference type="EMBL" id="FNNO01000004">
    <property type="protein sequence ID" value="SDW61827.1"/>
    <property type="molecule type" value="Genomic_DNA"/>
</dbReference>